<protein>
    <submittedName>
        <fullName evidence="4">Helicase</fullName>
    </submittedName>
</protein>
<dbReference type="InterPro" id="IPR014001">
    <property type="entry name" value="Helicase_ATP-bd"/>
</dbReference>
<dbReference type="GO" id="GO:0005829">
    <property type="term" value="C:cytosol"/>
    <property type="evidence" value="ECO:0007669"/>
    <property type="project" value="TreeGrafter"/>
</dbReference>
<evidence type="ECO:0000259" key="3">
    <source>
        <dbReference type="PROSITE" id="PS51194"/>
    </source>
</evidence>
<organism evidence="4 5">
    <name type="scientific">Arachnia propionica</name>
    <dbReference type="NCBI Taxonomy" id="1750"/>
    <lineage>
        <taxon>Bacteria</taxon>
        <taxon>Bacillati</taxon>
        <taxon>Actinomycetota</taxon>
        <taxon>Actinomycetes</taxon>
        <taxon>Propionibacteriales</taxon>
        <taxon>Propionibacteriaceae</taxon>
        <taxon>Arachnia</taxon>
    </lineage>
</organism>
<dbReference type="RefSeq" id="WP_124846069.1">
    <property type="nucleotide sequence ID" value="NZ_RQZG01000030.1"/>
</dbReference>
<dbReference type="Pfam" id="PF04851">
    <property type="entry name" value="ResIII"/>
    <property type="match status" value="1"/>
</dbReference>
<proteinExistence type="predicted"/>
<evidence type="ECO:0000256" key="1">
    <source>
        <dbReference type="SAM" id="MobiDB-lite"/>
    </source>
</evidence>
<keyword evidence="4" id="KW-0067">ATP-binding</keyword>
<dbReference type="Pfam" id="PF00271">
    <property type="entry name" value="Helicase_C"/>
    <property type="match status" value="1"/>
</dbReference>
<dbReference type="InterPro" id="IPR006935">
    <property type="entry name" value="Helicase/UvrB_N"/>
</dbReference>
<dbReference type="Pfam" id="PF22548">
    <property type="entry name" value="AEP-TOTE"/>
    <property type="match status" value="1"/>
</dbReference>
<dbReference type="GO" id="GO:0004386">
    <property type="term" value="F:helicase activity"/>
    <property type="evidence" value="ECO:0007669"/>
    <property type="project" value="UniProtKB-KW"/>
</dbReference>
<evidence type="ECO:0000313" key="5">
    <source>
        <dbReference type="Proteomes" id="UP000280819"/>
    </source>
</evidence>
<keyword evidence="4" id="KW-0547">Nucleotide-binding</keyword>
<dbReference type="Gene3D" id="3.40.50.300">
    <property type="entry name" value="P-loop containing nucleotide triphosphate hydrolases"/>
    <property type="match status" value="2"/>
</dbReference>
<dbReference type="Proteomes" id="UP000280819">
    <property type="component" value="Unassembled WGS sequence"/>
</dbReference>
<name>A0A3P1T0Q0_9ACTN</name>
<keyword evidence="4" id="KW-0378">Hydrolase</keyword>
<gene>
    <name evidence="4" type="ORF">EII34_15475</name>
</gene>
<dbReference type="InterPro" id="IPR001650">
    <property type="entry name" value="Helicase_C-like"/>
</dbReference>
<dbReference type="SMART" id="SM00490">
    <property type="entry name" value="HELICc"/>
    <property type="match status" value="1"/>
</dbReference>
<dbReference type="SUPFAM" id="SSF52540">
    <property type="entry name" value="P-loop containing nucleoside triphosphate hydrolases"/>
    <property type="match status" value="1"/>
</dbReference>
<dbReference type="GO" id="GO:0016787">
    <property type="term" value="F:hydrolase activity"/>
    <property type="evidence" value="ECO:0007669"/>
    <property type="project" value="InterPro"/>
</dbReference>
<dbReference type="InterPro" id="IPR050742">
    <property type="entry name" value="Helicase_Restrict-Modif_Enz"/>
</dbReference>
<dbReference type="OrthoDB" id="9776021at2"/>
<reference evidence="4 5" key="1">
    <citation type="submission" date="2018-11" db="EMBL/GenBank/DDBJ databases">
        <title>Genomes From Bacteria Associated with the Canine Oral Cavity: a Test Case for Automated Genome-Based Taxonomic Assignment.</title>
        <authorList>
            <person name="Coil D.A."/>
            <person name="Jospin G."/>
            <person name="Darling A.E."/>
            <person name="Wallis C."/>
            <person name="Davis I.J."/>
            <person name="Harris S."/>
            <person name="Eisen J.A."/>
            <person name="Holcombe L.J."/>
            <person name="O'Flynn C."/>
        </authorList>
    </citation>
    <scope>NUCLEOTIDE SEQUENCE [LARGE SCALE GENOMIC DNA]</scope>
    <source>
        <strain evidence="4 5">OH887_COT-365</strain>
    </source>
</reference>
<dbReference type="AlphaFoldDB" id="A0A3P1T0Q0"/>
<dbReference type="PANTHER" id="PTHR47396:SF1">
    <property type="entry name" value="ATP-DEPENDENT HELICASE IRC3-RELATED"/>
    <property type="match status" value="1"/>
</dbReference>
<dbReference type="PANTHER" id="PTHR47396">
    <property type="entry name" value="TYPE I RESTRICTION ENZYME ECOKI R PROTEIN"/>
    <property type="match status" value="1"/>
</dbReference>
<dbReference type="PROSITE" id="PS51192">
    <property type="entry name" value="HELICASE_ATP_BIND_1"/>
    <property type="match status" value="1"/>
</dbReference>
<dbReference type="SMART" id="SM00487">
    <property type="entry name" value="DEXDc"/>
    <property type="match status" value="1"/>
</dbReference>
<dbReference type="GO" id="GO:0005524">
    <property type="term" value="F:ATP binding"/>
    <property type="evidence" value="ECO:0007669"/>
    <property type="project" value="InterPro"/>
</dbReference>
<keyword evidence="4" id="KW-0347">Helicase</keyword>
<accession>A0A3P1T0Q0</accession>
<dbReference type="InterPro" id="IPR027417">
    <property type="entry name" value="P-loop_NTPase"/>
</dbReference>
<evidence type="ECO:0000313" key="4">
    <source>
        <dbReference type="EMBL" id="RRD03087.1"/>
    </source>
</evidence>
<dbReference type="InterPro" id="IPR054347">
    <property type="entry name" value="TOTE_primase"/>
</dbReference>
<dbReference type="CDD" id="cd17926">
    <property type="entry name" value="DEXHc_RE"/>
    <property type="match status" value="1"/>
</dbReference>
<evidence type="ECO:0000259" key="2">
    <source>
        <dbReference type="PROSITE" id="PS51192"/>
    </source>
</evidence>
<comment type="caution">
    <text evidence="4">The sequence shown here is derived from an EMBL/GenBank/DDBJ whole genome shotgun (WGS) entry which is preliminary data.</text>
</comment>
<feature type="domain" description="Helicase C-terminal" evidence="3">
    <location>
        <begin position="639"/>
        <end position="787"/>
    </location>
</feature>
<feature type="domain" description="Helicase ATP-binding" evidence="2">
    <location>
        <begin position="435"/>
        <end position="568"/>
    </location>
</feature>
<dbReference type="GO" id="GO:0003677">
    <property type="term" value="F:DNA binding"/>
    <property type="evidence" value="ECO:0007669"/>
    <property type="project" value="InterPro"/>
</dbReference>
<dbReference type="EMBL" id="RQZG01000030">
    <property type="protein sequence ID" value="RRD03087.1"/>
    <property type="molecule type" value="Genomic_DNA"/>
</dbReference>
<dbReference type="PROSITE" id="PS51194">
    <property type="entry name" value="HELICASE_CTER"/>
    <property type="match status" value="1"/>
</dbReference>
<feature type="region of interest" description="Disordered" evidence="1">
    <location>
        <begin position="289"/>
        <end position="308"/>
    </location>
</feature>
<sequence length="787" mass="85118">MTDPSREISQLRAELGRLRAENARLGRILQLQGQDTTPTPTQPAASHLLLQVTGATSPAGPVTHASSLGDKLALYRSLFRANPAHYAVRWENRRTGKAGWMPAVAGGWRKGMNRSLAQNLPLTEEVCYAHLAGEEFIGFYPLHADSSCGFLAVDFDGSTALLDAIAYLKAAHGAEVPAALEISQSGRGAHVWMFFTHLVPAASARAIGLSLLRDAMAQRGTMELNSYDRLFPNQDRMPEGGYGNLIAAPLNGQRRRNGLTCFLDPATLEPFPDQWEYLSTLDRLSPSQVADRVRHATPPEVGGDVRSTRRSRATAIHPPLPSVLHVRLGADLRVRIEDLPPATVTALKHAASLINPRFYELQRLRRETWGTPRFIRSYDVTLDGELVLPRGLRHTVETLVGRAGSRLDVEDARQPGAEIEVSFDGELRVDQAEAVNALLAHEDGVLVAPPGAGKTVMACAVIAERAVSTLILVDRKTLADQWRDRVAALLGVKPGQLGGGRKRLTGVVDIAMLPTLARRDDVAEIAGGYGQVIVDECHHAAAAAYEHSISRIPARFWLGLTATPNRRDGLDGIVEWQCGPVRHRMGEGIGPATLFAPESGGPPRRLIVTRTGFRLADGDGESVAEVYGALAADEARNALIGVEVVAAAERGRNCLVLTRRVAHVDHLAQLLQGRGRSVLLMRGGMTAVERRTVVEQLDETRHGAGTILIGTTSLIGEGFDAPSLDTVFLAAPIAFEGLLIQCVGRVLRAAPGKDIALVHDFHDADVPMLDAAFRRRSRGYRMLGIGE</sequence>